<feature type="compositionally biased region" description="Low complexity" evidence="1">
    <location>
        <begin position="34"/>
        <end position="43"/>
    </location>
</feature>
<evidence type="ECO:0000313" key="3">
    <source>
        <dbReference type="Proteomes" id="UP001066276"/>
    </source>
</evidence>
<gene>
    <name evidence="2" type="ORF">NDU88_001047</name>
</gene>
<keyword evidence="3" id="KW-1185">Reference proteome</keyword>
<name>A0AAV7MIM8_PLEWA</name>
<comment type="caution">
    <text evidence="2">The sequence shown here is derived from an EMBL/GenBank/DDBJ whole genome shotgun (WGS) entry which is preliminary data.</text>
</comment>
<evidence type="ECO:0000313" key="2">
    <source>
        <dbReference type="EMBL" id="KAJ1103626.1"/>
    </source>
</evidence>
<feature type="compositionally biased region" description="Polar residues" evidence="1">
    <location>
        <begin position="1"/>
        <end position="13"/>
    </location>
</feature>
<organism evidence="2 3">
    <name type="scientific">Pleurodeles waltl</name>
    <name type="common">Iberian ribbed newt</name>
    <dbReference type="NCBI Taxonomy" id="8319"/>
    <lineage>
        <taxon>Eukaryota</taxon>
        <taxon>Metazoa</taxon>
        <taxon>Chordata</taxon>
        <taxon>Craniata</taxon>
        <taxon>Vertebrata</taxon>
        <taxon>Euteleostomi</taxon>
        <taxon>Amphibia</taxon>
        <taxon>Batrachia</taxon>
        <taxon>Caudata</taxon>
        <taxon>Salamandroidea</taxon>
        <taxon>Salamandridae</taxon>
        <taxon>Pleurodelinae</taxon>
        <taxon>Pleurodeles</taxon>
    </lineage>
</organism>
<accession>A0AAV7MIM8</accession>
<protein>
    <submittedName>
        <fullName evidence="2">Uncharacterized protein</fullName>
    </submittedName>
</protein>
<reference evidence="2" key="1">
    <citation type="journal article" date="2022" name="bioRxiv">
        <title>Sequencing and chromosome-scale assembly of the giantPleurodeles waltlgenome.</title>
        <authorList>
            <person name="Brown T."/>
            <person name="Elewa A."/>
            <person name="Iarovenko S."/>
            <person name="Subramanian E."/>
            <person name="Araus A.J."/>
            <person name="Petzold A."/>
            <person name="Susuki M."/>
            <person name="Suzuki K.-i.T."/>
            <person name="Hayashi T."/>
            <person name="Toyoda A."/>
            <person name="Oliveira C."/>
            <person name="Osipova E."/>
            <person name="Leigh N.D."/>
            <person name="Simon A."/>
            <person name="Yun M.H."/>
        </authorList>
    </citation>
    <scope>NUCLEOTIDE SEQUENCE</scope>
    <source>
        <strain evidence="2">20211129_DDA</strain>
        <tissue evidence="2">Liver</tissue>
    </source>
</reference>
<sequence length="84" mass="9100">MEQQCWSSRQCSTLRAHAGGARLPPGAEEEARRTTAAAPRSPAHQGLGGYSALVINFSDRDARGELLSRPQLNGPREDREKLSA</sequence>
<feature type="region of interest" description="Disordered" evidence="1">
    <location>
        <begin position="1"/>
        <end position="48"/>
    </location>
</feature>
<dbReference type="EMBL" id="JANPWB010000013">
    <property type="protein sequence ID" value="KAJ1103626.1"/>
    <property type="molecule type" value="Genomic_DNA"/>
</dbReference>
<proteinExistence type="predicted"/>
<dbReference type="Proteomes" id="UP001066276">
    <property type="component" value="Chromosome 9"/>
</dbReference>
<dbReference type="AlphaFoldDB" id="A0AAV7MIM8"/>
<evidence type="ECO:0000256" key="1">
    <source>
        <dbReference type="SAM" id="MobiDB-lite"/>
    </source>
</evidence>